<dbReference type="InterPro" id="IPR029480">
    <property type="entry name" value="Transpos_assoc"/>
</dbReference>
<dbReference type="Pfam" id="PF13963">
    <property type="entry name" value="Transpos_assoc"/>
    <property type="match status" value="1"/>
</dbReference>
<dbReference type="Pfam" id="PF24626">
    <property type="entry name" value="SH3_Tf2-1"/>
    <property type="match status" value="1"/>
</dbReference>
<keyword evidence="1" id="KW-0472">Membrane</keyword>
<organism evidence="5 6">
    <name type="scientific">Centaurea solstitialis</name>
    <name type="common">yellow star-thistle</name>
    <dbReference type="NCBI Taxonomy" id="347529"/>
    <lineage>
        <taxon>Eukaryota</taxon>
        <taxon>Viridiplantae</taxon>
        <taxon>Streptophyta</taxon>
        <taxon>Embryophyta</taxon>
        <taxon>Tracheophyta</taxon>
        <taxon>Spermatophyta</taxon>
        <taxon>Magnoliopsida</taxon>
        <taxon>eudicotyledons</taxon>
        <taxon>Gunneridae</taxon>
        <taxon>Pentapetalae</taxon>
        <taxon>asterids</taxon>
        <taxon>campanulids</taxon>
        <taxon>Asterales</taxon>
        <taxon>Asteraceae</taxon>
        <taxon>Carduoideae</taxon>
        <taxon>Cardueae</taxon>
        <taxon>Centaureinae</taxon>
        <taxon>Centaurea</taxon>
    </lineage>
</organism>
<protein>
    <submittedName>
        <fullName evidence="5">Uncharacterized protein</fullName>
    </submittedName>
</protein>
<keyword evidence="6" id="KW-1185">Reference proteome</keyword>
<dbReference type="PANTHER" id="PTHR46148:SF57">
    <property type="entry name" value="OS12G0499874 PROTEIN"/>
    <property type="match status" value="1"/>
</dbReference>
<name>A0AA38TGF7_9ASTR</name>
<reference evidence="5" key="1">
    <citation type="submission" date="2023-03" db="EMBL/GenBank/DDBJ databases">
        <title>Chromosome-scale reference genome and RAD-based genetic map of yellow starthistle (Centaurea solstitialis) reveal putative structural variation and QTLs associated with invader traits.</title>
        <authorList>
            <person name="Reatini B."/>
            <person name="Cang F.A."/>
            <person name="Jiang Q."/>
            <person name="Mckibben M.T.W."/>
            <person name="Barker M.S."/>
            <person name="Rieseberg L.H."/>
            <person name="Dlugosch K.M."/>
        </authorList>
    </citation>
    <scope>NUCLEOTIDE SEQUENCE</scope>
    <source>
        <strain evidence="5">CAN-66</strain>
        <tissue evidence="5">Leaf</tissue>
    </source>
</reference>
<comment type="caution">
    <text evidence="5">The sequence shown here is derived from an EMBL/GenBank/DDBJ whole genome shotgun (WGS) entry which is preliminary data.</text>
</comment>
<feature type="domain" description="PGG" evidence="2">
    <location>
        <begin position="984"/>
        <end position="1044"/>
    </location>
</feature>
<dbReference type="Pfam" id="PF13962">
    <property type="entry name" value="PGG"/>
    <property type="match status" value="1"/>
</dbReference>
<dbReference type="AlphaFoldDB" id="A0AA38TGF7"/>
<dbReference type="InterPro" id="IPR002110">
    <property type="entry name" value="Ankyrin_rpt"/>
</dbReference>
<evidence type="ECO:0000259" key="4">
    <source>
        <dbReference type="Pfam" id="PF24626"/>
    </source>
</evidence>
<keyword evidence="1" id="KW-0812">Transmembrane</keyword>
<proteinExistence type="predicted"/>
<dbReference type="Pfam" id="PF02992">
    <property type="entry name" value="Transposase_21"/>
    <property type="match status" value="1"/>
</dbReference>
<dbReference type="InterPro" id="IPR026961">
    <property type="entry name" value="PGG_dom"/>
</dbReference>
<evidence type="ECO:0000259" key="2">
    <source>
        <dbReference type="Pfam" id="PF13962"/>
    </source>
</evidence>
<accession>A0AA38TGF7</accession>
<dbReference type="SUPFAM" id="SSF48403">
    <property type="entry name" value="Ankyrin repeat"/>
    <property type="match status" value="1"/>
</dbReference>
<dbReference type="SMART" id="SM00248">
    <property type="entry name" value="ANK"/>
    <property type="match status" value="4"/>
</dbReference>
<dbReference type="InterPro" id="IPR036770">
    <property type="entry name" value="Ankyrin_rpt-contain_sf"/>
</dbReference>
<sequence>MVENVDKSWMNLSRFEEKYILGIYAFLEFAKRNSVSCNGYYKCLCTDCGNMLYQNEADIIYHLKNVGIMKNYIVWDQHGEFTGIPTARQQRLNMIRDRASSSRDVNPVVNFVEDAFLFRERYNDNKSVAQEGTPVFDVDDVASKVIDAYSRLLAETNTPLYGGCEQSSLGSLLRAISLKKKLELLSRQGDIHNQCPICGLPGYEDVGNKIPMKTVRYLPLTLRLQRLYMSKYTANHMRWHGQRETSPHDDVLRHPADGEAWKNFDRSYPQFASDIRNVRLALSTDGFSPFGASATPYTIAFGNMGMVTRMVGWDVELVNIFVAGGYPPLFRSVEQGRCETLRYLYKQFQNLNDIEFWRDDNRKVWLLKQCIKYDVFDVAIRIVTSHPQVIKSPSVVGAVLGALAQKLDAFKRDCTCITLDANDDDEWRLLKLIWRRKIMRMSADEVFNILKGLADNQSVDIYPSNILFDATEMGNTFFVVEPMISWCIKIIESSQANFIARLLYPGDANKINQVLERLKTARDRQKSYADKRRKDIEFQVGDLIMLKVSPWKGVIRFGKKGKLSPRFIGPYKITERVGAMAYKLELPVELSGVHNTFHVSNLRKCLADAEAAIPLQDIKVDQKLNFVEEPVAVMDRKVRKLRYKEISLVKIQWKFHKGQEATWEAESEMRAKKELSSSSGFIISIISSSSDNIDERYFNICIPLYEASLIGDWDSAYAIFVQNGDYVRYAIDMDYSTPLHIVAYAQETKRMNDFVQKLLNLMTHLDLRLQNRHSSNAFVLAAAFGNIGIVKRMVGRDPGLVNIPGAGGYPPLFRSAEQERCETLRYLYEKIQDLDDIEFWRDDNRKVWLLKQCIKYDVFDCTRTTRDADDDDACRLLKIIWRNNIVRMTADEVFNILKGPADQSVDIYPSKILFDATEMGNTFFVVELLRAHPALIWSKNADRQTLLHEVEEMMLPNFREIKNNEGQTAYEIFSEHNEDVISQAFTVPGGYSQERGTPTVQSGGGNQEAGIPIFIHKPSFLVFVIADAISLSSASTSLLVFLSDRTCFRMSRNPGVKEKERERLFQIRR</sequence>
<evidence type="ECO:0000313" key="5">
    <source>
        <dbReference type="EMBL" id="KAJ9553591.1"/>
    </source>
</evidence>
<evidence type="ECO:0000259" key="3">
    <source>
        <dbReference type="Pfam" id="PF13963"/>
    </source>
</evidence>
<gene>
    <name evidence="5" type="ORF">OSB04_017636</name>
</gene>
<dbReference type="Proteomes" id="UP001172457">
    <property type="component" value="Chromosome 4"/>
</dbReference>
<feature type="domain" description="Tf2-1-like SH3-like" evidence="4">
    <location>
        <begin position="541"/>
        <end position="605"/>
    </location>
</feature>
<dbReference type="EMBL" id="JARYMX010000004">
    <property type="protein sequence ID" value="KAJ9553591.1"/>
    <property type="molecule type" value="Genomic_DNA"/>
</dbReference>
<dbReference type="Gene3D" id="1.25.40.20">
    <property type="entry name" value="Ankyrin repeat-containing domain"/>
    <property type="match status" value="1"/>
</dbReference>
<dbReference type="InterPro" id="IPR056924">
    <property type="entry name" value="SH3_Tf2-1"/>
</dbReference>
<feature type="transmembrane region" description="Helical" evidence="1">
    <location>
        <begin position="1020"/>
        <end position="1042"/>
    </location>
</feature>
<evidence type="ECO:0000313" key="6">
    <source>
        <dbReference type="Proteomes" id="UP001172457"/>
    </source>
</evidence>
<dbReference type="PANTHER" id="PTHR46148">
    <property type="entry name" value="CHROMO DOMAIN-CONTAINING PROTEIN"/>
    <property type="match status" value="1"/>
</dbReference>
<dbReference type="InterPro" id="IPR004242">
    <property type="entry name" value="Transposase_21"/>
</dbReference>
<keyword evidence="1" id="KW-1133">Transmembrane helix</keyword>
<evidence type="ECO:0000256" key="1">
    <source>
        <dbReference type="SAM" id="Phobius"/>
    </source>
</evidence>
<feature type="domain" description="Transposase-associated" evidence="3">
    <location>
        <begin position="7"/>
        <end position="80"/>
    </location>
</feature>